<feature type="region of interest" description="Disordered" evidence="11">
    <location>
        <begin position="857"/>
        <end position="883"/>
    </location>
</feature>
<feature type="compositionally biased region" description="Low complexity" evidence="11">
    <location>
        <begin position="188"/>
        <end position="202"/>
    </location>
</feature>
<dbReference type="Pfam" id="PF25429">
    <property type="entry name" value="zf-POGZ"/>
    <property type="match status" value="1"/>
</dbReference>
<feature type="compositionally biased region" description="Basic and acidic residues" evidence="11">
    <location>
        <begin position="1264"/>
        <end position="1290"/>
    </location>
</feature>
<keyword evidence="6" id="KW-0862">Zinc</keyword>
<accession>A0A3B3DDS6</accession>
<name>A0A3B3DDS6_ORYME</name>
<dbReference type="GO" id="GO:0003677">
    <property type="term" value="F:DNA binding"/>
    <property type="evidence" value="ECO:0007669"/>
    <property type="project" value="UniProtKB-KW"/>
</dbReference>
<reference evidence="13" key="2">
    <citation type="submission" date="2025-09" db="UniProtKB">
        <authorList>
            <consortium name="Ensembl"/>
        </authorList>
    </citation>
    <scope>IDENTIFICATION</scope>
</reference>
<evidence type="ECO:0000256" key="2">
    <source>
        <dbReference type="ARBA" id="ARBA00004123"/>
    </source>
</evidence>
<feature type="compositionally biased region" description="Basic residues" evidence="11">
    <location>
        <begin position="314"/>
        <end position="327"/>
    </location>
</feature>
<proteinExistence type="predicted"/>
<feature type="domain" description="C2H2-type" evidence="12">
    <location>
        <begin position="498"/>
        <end position="519"/>
    </location>
</feature>
<feature type="compositionally biased region" description="Polar residues" evidence="11">
    <location>
        <begin position="331"/>
        <end position="341"/>
    </location>
</feature>
<dbReference type="Gene3D" id="3.30.160.60">
    <property type="entry name" value="Classic Zinc Finger"/>
    <property type="match status" value="2"/>
</dbReference>
<feature type="region of interest" description="Disordered" evidence="11">
    <location>
        <begin position="314"/>
        <end position="367"/>
    </location>
</feature>
<feature type="compositionally biased region" description="Acidic residues" evidence="11">
    <location>
        <begin position="1291"/>
        <end position="1301"/>
    </location>
</feature>
<dbReference type="Proteomes" id="UP000261560">
    <property type="component" value="Unplaced"/>
</dbReference>
<dbReference type="InterPro" id="IPR013087">
    <property type="entry name" value="Znf_C2H2_type"/>
</dbReference>
<keyword evidence="14" id="KW-1185">Reference proteome</keyword>
<evidence type="ECO:0000259" key="12">
    <source>
        <dbReference type="PROSITE" id="PS00028"/>
    </source>
</evidence>
<dbReference type="PANTHER" id="PTHR24379">
    <property type="entry name" value="KRAB AND ZINC FINGER DOMAIN-CONTAINING"/>
    <property type="match status" value="1"/>
</dbReference>
<organism evidence="13 14">
    <name type="scientific">Oryzias melastigma</name>
    <name type="common">Marine medaka</name>
    <dbReference type="NCBI Taxonomy" id="30732"/>
    <lineage>
        <taxon>Eukaryota</taxon>
        <taxon>Metazoa</taxon>
        <taxon>Chordata</taxon>
        <taxon>Craniata</taxon>
        <taxon>Vertebrata</taxon>
        <taxon>Euteleostomi</taxon>
        <taxon>Actinopterygii</taxon>
        <taxon>Neopterygii</taxon>
        <taxon>Teleostei</taxon>
        <taxon>Neoteleostei</taxon>
        <taxon>Acanthomorphata</taxon>
        <taxon>Ovalentaria</taxon>
        <taxon>Atherinomorphae</taxon>
        <taxon>Beloniformes</taxon>
        <taxon>Adrianichthyidae</taxon>
        <taxon>Oryziinae</taxon>
        <taxon>Oryzias</taxon>
    </lineage>
</organism>
<dbReference type="PANTHER" id="PTHR24379:SF121">
    <property type="entry name" value="C2H2-TYPE DOMAIN-CONTAINING PROTEIN"/>
    <property type="match status" value="1"/>
</dbReference>
<evidence type="ECO:0000256" key="3">
    <source>
        <dbReference type="ARBA" id="ARBA00022723"/>
    </source>
</evidence>
<reference evidence="13" key="1">
    <citation type="submission" date="2025-08" db="UniProtKB">
        <authorList>
            <consortium name="Ensembl"/>
        </authorList>
    </citation>
    <scope>IDENTIFICATION</scope>
</reference>
<dbReference type="GO" id="GO:0005634">
    <property type="term" value="C:nucleus"/>
    <property type="evidence" value="ECO:0007669"/>
    <property type="project" value="UniProtKB-SubCell"/>
</dbReference>
<keyword evidence="9" id="KW-0804">Transcription</keyword>
<sequence>MSSTFIPGPLLSIIFEMYCFTASVTFMMATLTHDNREDETTRKKQLQPRRVKMMDCDDQKFDGLRDSPETNVKKEKPKLLEVVKTFVNLMEIKKESDTSAVEIIAVPIPLSNCKPVKHNTEKEFSQSSGSSLGFTVNGRAVSMPSGGAELKLCSHPGGSASGFTSIQMPVTLTVHSPAGTHVFNTTASLTSSAPSSSNSAPAEPSPKPDAIPIITGVVSGEAAQKVLNDHNVNFTSSVSSPPQSVPPTFEKKKGLSSKPAANKQLRKGEVGPVAPPKCNTCGTQYKLVTELRGFMCLCSPSIALSLKNMRRSINQKRRNKNKNRTPKNNRDPQSSNKSFSIWSEPPAVKDTTPPQKPHKTSDDYIYEDFPSPSSPLAASSSQLENLSQTTTEIPKAKMVILLEDFYYGKDPGRSASQANLTSGRSCGPFTCIVCSESLLNNIKLMQHMKQHMFLMSKENEEDEPLPSCSLCYRNFPSPFKLQCHIEAAHSHLKTTALCKICELEFESEPAFMWHMKTTHKPGEMPYICQVCDFRSSFYSDVWSHFQDTHANTKHLLCQFCLRVLRSNICFQQHFARHQRKHKLSCDKCRLHFLYVKERVEHGALCHKTHIKPRQLCGLKPGTKVTVRTYAMVGGPRNQSGLKKIVPCKVVNVSPLHPIQEAPKRKTVESLGPLLSGLNTDRASPPSLSCIECLASVPDFQLHFPSVVHCSLCRFVTCCSASYANHMINNHTTSRRAPKFPAIFQPEPRLSEELKCGSCSFSTFKGDVIANHLSENPSHGFAKIGNEVSDRTEEEPEKINFDSTPFSTILSPTGEGTFVPIQLAPSIEASTQLTIKLLNTKSKPTFTPAMTVKIMASQPELEKEKSDAEQKPPKQGNKETEEQPLIPTLTIHKLSVILSSMCHGVAQASRRFQTPATTIRSWIAYQQRGLNQRKWRWKTDKMAEWVLNRREQQLTVGEDVLLLTARATLGGSCKLEEYYNWTVDVMLRHDLGLQTTNNHKLHNIELSSHIFLKSLFSQIQNRGVPPHCLGCMDELPVFINMDQFSNQNPLAFQLFNSHQEKPTIDILLSALSDGSFLPPLLFFTGTALQVPEGFPDNVLLESRQQEFTENERLELWIQKVWCPNVAFKYDQMSILMMDVHRGHLTSSFRGSLSSCKTQAAFIPAGCSCRLQPLDVCVTQVLRDQLLSRWNQLVSEGGLDGLGLDQLVLTLACWLSEVSFTLTSRKHFLFRSFNLTCSLDNSETPGEAARMITALTNSLNLPTESVKAEPRAKRRKVMDEEKKPREEEAPERNEEEEEQEEEFLIQSPSHLKQVFEGDSDEESFLGFPDC</sequence>
<dbReference type="GeneTree" id="ENSGT00940000163854"/>
<dbReference type="Pfam" id="PF03184">
    <property type="entry name" value="DDE_1"/>
    <property type="match status" value="1"/>
</dbReference>
<feature type="region of interest" description="Disordered" evidence="11">
    <location>
        <begin position="188"/>
        <end position="209"/>
    </location>
</feature>
<evidence type="ECO:0000256" key="10">
    <source>
        <dbReference type="ARBA" id="ARBA00023242"/>
    </source>
</evidence>
<comment type="subcellular location">
    <subcellularLocation>
        <location evidence="2">Nucleus</location>
    </subcellularLocation>
</comment>
<evidence type="ECO:0000313" key="14">
    <source>
        <dbReference type="Proteomes" id="UP000261560"/>
    </source>
</evidence>
<protein>
    <submittedName>
        <fullName evidence="13">Pogo transposable element derived with ZNF domain a</fullName>
    </submittedName>
</protein>
<evidence type="ECO:0000256" key="7">
    <source>
        <dbReference type="ARBA" id="ARBA00023015"/>
    </source>
</evidence>
<dbReference type="GO" id="GO:0008270">
    <property type="term" value="F:zinc ion binding"/>
    <property type="evidence" value="ECO:0007669"/>
    <property type="project" value="UniProtKB-KW"/>
</dbReference>
<dbReference type="OMA" id="LYALCFG"/>
<keyword evidence="8" id="KW-0238">DNA-binding</keyword>
<keyword evidence="4" id="KW-0677">Repeat</keyword>
<dbReference type="SMART" id="SM00355">
    <property type="entry name" value="ZnF_C2H2"/>
    <property type="match status" value="8"/>
</dbReference>
<dbReference type="InterPro" id="IPR004875">
    <property type="entry name" value="DDE_SF_endonuclease_dom"/>
</dbReference>
<evidence type="ECO:0000256" key="9">
    <source>
        <dbReference type="ARBA" id="ARBA00023163"/>
    </source>
</evidence>
<feature type="region of interest" description="Disordered" evidence="11">
    <location>
        <begin position="1261"/>
        <end position="1306"/>
    </location>
</feature>
<feature type="region of interest" description="Disordered" evidence="11">
    <location>
        <begin position="234"/>
        <end position="270"/>
    </location>
</feature>
<evidence type="ECO:0000313" key="13">
    <source>
        <dbReference type="Ensembl" id="ENSOMEP00000027639.1"/>
    </source>
</evidence>
<evidence type="ECO:0000256" key="8">
    <source>
        <dbReference type="ARBA" id="ARBA00023125"/>
    </source>
</evidence>
<comment type="function">
    <text evidence="1">May function as a transcription factor.</text>
</comment>
<evidence type="ECO:0000256" key="5">
    <source>
        <dbReference type="ARBA" id="ARBA00022771"/>
    </source>
</evidence>
<keyword evidence="5" id="KW-0863">Zinc-finger</keyword>
<evidence type="ECO:0000256" key="1">
    <source>
        <dbReference type="ARBA" id="ARBA00003729"/>
    </source>
</evidence>
<feature type="domain" description="C2H2-type" evidence="12">
    <location>
        <begin position="431"/>
        <end position="451"/>
    </location>
</feature>
<dbReference type="InterPro" id="IPR057618">
    <property type="entry name" value="Znf_POGZ/Z280C-D-like"/>
</dbReference>
<evidence type="ECO:0000256" key="6">
    <source>
        <dbReference type="ARBA" id="ARBA00022833"/>
    </source>
</evidence>
<feature type="compositionally biased region" description="Basic and acidic residues" evidence="11">
    <location>
        <begin position="859"/>
        <end position="880"/>
    </location>
</feature>
<keyword evidence="7" id="KW-0805">Transcription regulation</keyword>
<dbReference type="Ensembl" id="ENSOMET00000001458.1">
    <property type="protein sequence ID" value="ENSOMEP00000027639.1"/>
    <property type="gene ID" value="ENSOMEG00000010224.1"/>
</dbReference>
<feature type="domain" description="C2H2-type" evidence="12">
    <location>
        <begin position="468"/>
        <end position="489"/>
    </location>
</feature>
<dbReference type="FunFam" id="3.30.160.60:FF:000298">
    <property type="entry name" value="zinc finger protein 280D isoform X1"/>
    <property type="match status" value="1"/>
</dbReference>
<evidence type="ECO:0000256" key="11">
    <source>
        <dbReference type="SAM" id="MobiDB-lite"/>
    </source>
</evidence>
<dbReference type="STRING" id="30732.ENSOMEP00000027639"/>
<dbReference type="PaxDb" id="30732-ENSOMEP00000027639"/>
<evidence type="ECO:0000256" key="4">
    <source>
        <dbReference type="ARBA" id="ARBA00022737"/>
    </source>
</evidence>
<keyword evidence="3" id="KW-0479">Metal-binding</keyword>
<keyword evidence="10" id="KW-0539">Nucleus</keyword>
<dbReference type="PROSITE" id="PS00028">
    <property type="entry name" value="ZINC_FINGER_C2H2_1"/>
    <property type="match status" value="3"/>
</dbReference>